<evidence type="ECO:0000313" key="6">
    <source>
        <dbReference type="EMBL" id="MPN26928.1"/>
    </source>
</evidence>
<dbReference type="GO" id="GO:0016020">
    <property type="term" value="C:membrane"/>
    <property type="evidence" value="ECO:0007669"/>
    <property type="project" value="UniProtKB-SubCell"/>
</dbReference>
<proteinExistence type="predicted"/>
<reference evidence="6" key="1">
    <citation type="submission" date="2019-08" db="EMBL/GenBank/DDBJ databases">
        <authorList>
            <person name="Kucharzyk K."/>
            <person name="Murdoch R.W."/>
            <person name="Higgins S."/>
            <person name="Loffler F."/>
        </authorList>
    </citation>
    <scope>NUCLEOTIDE SEQUENCE</scope>
</reference>
<organism evidence="6">
    <name type="scientific">bioreactor metagenome</name>
    <dbReference type="NCBI Taxonomy" id="1076179"/>
    <lineage>
        <taxon>unclassified sequences</taxon>
        <taxon>metagenomes</taxon>
        <taxon>ecological metagenomes</taxon>
    </lineage>
</organism>
<comment type="subcellular location">
    <subcellularLocation>
        <location evidence="1">Membrane</location>
        <topology evidence="1">Multi-pass membrane protein</topology>
    </subcellularLocation>
</comment>
<evidence type="ECO:0000256" key="1">
    <source>
        <dbReference type="ARBA" id="ARBA00004141"/>
    </source>
</evidence>
<keyword evidence="3 5" id="KW-1133">Transmembrane helix</keyword>
<name>A0A645GJ16_9ZZZZ</name>
<evidence type="ECO:0008006" key="7">
    <source>
        <dbReference type="Google" id="ProtNLM"/>
    </source>
</evidence>
<dbReference type="Pfam" id="PF04193">
    <property type="entry name" value="PQ-loop"/>
    <property type="match status" value="1"/>
</dbReference>
<comment type="caution">
    <text evidence="6">The sequence shown here is derived from an EMBL/GenBank/DDBJ whole genome shotgun (WGS) entry which is preliminary data.</text>
</comment>
<sequence length="84" mass="9383">MVICFGLAWPASICKSWKSKSTGGKSLSFLFIILTGYAAGIVHVVLDYEGFSWILILYGLNAVMVGIDTCLYFRNKRIESQLEK</sequence>
<dbReference type="AlphaFoldDB" id="A0A645GJ16"/>
<evidence type="ECO:0000256" key="4">
    <source>
        <dbReference type="ARBA" id="ARBA00023136"/>
    </source>
</evidence>
<feature type="transmembrane region" description="Helical" evidence="5">
    <location>
        <begin position="52"/>
        <end position="73"/>
    </location>
</feature>
<keyword evidence="2 5" id="KW-0812">Transmembrane</keyword>
<dbReference type="InterPro" id="IPR006603">
    <property type="entry name" value="PQ-loop_rpt"/>
</dbReference>
<protein>
    <recommendedName>
        <fullName evidence="7">PQ-loop repeat-containing protein</fullName>
    </recommendedName>
</protein>
<feature type="transmembrane region" description="Helical" evidence="5">
    <location>
        <begin position="27"/>
        <end position="46"/>
    </location>
</feature>
<gene>
    <name evidence="6" type="ORF">SDC9_174354</name>
</gene>
<evidence type="ECO:0000256" key="3">
    <source>
        <dbReference type="ARBA" id="ARBA00022989"/>
    </source>
</evidence>
<evidence type="ECO:0000256" key="2">
    <source>
        <dbReference type="ARBA" id="ARBA00022692"/>
    </source>
</evidence>
<accession>A0A645GJ16</accession>
<dbReference type="Gene3D" id="1.20.1280.290">
    <property type="match status" value="1"/>
</dbReference>
<keyword evidence="4 5" id="KW-0472">Membrane</keyword>
<evidence type="ECO:0000256" key="5">
    <source>
        <dbReference type="SAM" id="Phobius"/>
    </source>
</evidence>
<dbReference type="EMBL" id="VSSQ01076629">
    <property type="protein sequence ID" value="MPN26928.1"/>
    <property type="molecule type" value="Genomic_DNA"/>
</dbReference>